<dbReference type="InterPro" id="IPR000313">
    <property type="entry name" value="PWWP_dom"/>
</dbReference>
<protein>
    <recommendedName>
        <fullName evidence="2">PWWP domain-containing protein</fullName>
    </recommendedName>
</protein>
<feature type="non-terminal residue" evidence="3">
    <location>
        <position position="1"/>
    </location>
</feature>
<feature type="non-terminal residue" evidence="3">
    <location>
        <position position="116"/>
    </location>
</feature>
<organism evidence="3">
    <name type="scientific">Homalodisca liturata</name>
    <dbReference type="NCBI Taxonomy" id="320908"/>
    <lineage>
        <taxon>Eukaryota</taxon>
        <taxon>Metazoa</taxon>
        <taxon>Ecdysozoa</taxon>
        <taxon>Arthropoda</taxon>
        <taxon>Hexapoda</taxon>
        <taxon>Insecta</taxon>
        <taxon>Pterygota</taxon>
        <taxon>Neoptera</taxon>
        <taxon>Paraneoptera</taxon>
        <taxon>Hemiptera</taxon>
        <taxon>Auchenorrhyncha</taxon>
        <taxon>Membracoidea</taxon>
        <taxon>Cicadellidae</taxon>
        <taxon>Cicadellinae</taxon>
        <taxon>Proconiini</taxon>
        <taxon>Homalodisca</taxon>
    </lineage>
</organism>
<dbReference type="AlphaFoldDB" id="A0A1B6IRN5"/>
<dbReference type="Gene3D" id="2.30.30.140">
    <property type="match status" value="1"/>
</dbReference>
<dbReference type="PANTHER" id="PTHR12550:SF70">
    <property type="entry name" value="JIL-1 ANCHORING AND STABILIZING PROTEIN, ISOFORM A"/>
    <property type="match status" value="1"/>
</dbReference>
<reference evidence="3" key="1">
    <citation type="submission" date="2015-11" db="EMBL/GenBank/DDBJ databases">
        <title>De novo transcriptome assembly of four potential Pierce s Disease insect vectors from Arizona vineyards.</title>
        <authorList>
            <person name="Tassone E.E."/>
        </authorList>
    </citation>
    <scope>NUCLEOTIDE SEQUENCE</scope>
</reference>
<accession>A0A1B6IRN5</accession>
<evidence type="ECO:0000256" key="1">
    <source>
        <dbReference type="SAM" id="MobiDB-lite"/>
    </source>
</evidence>
<dbReference type="PROSITE" id="PS50812">
    <property type="entry name" value="PWWP"/>
    <property type="match status" value="1"/>
</dbReference>
<feature type="domain" description="PWWP" evidence="2">
    <location>
        <begin position="3"/>
        <end position="59"/>
    </location>
</feature>
<name>A0A1B6IRN5_9HEMI</name>
<sequence length="116" mass="13260">LTNGEIVFAKIKSYPHWPGTIKEVIASDKGKPPKYEVLFFGDYTTATIKNSDIYPYQENKQIYGKPKVDCPKNKRFNEALKEAESAFSKTQNTPDNPDVSYHGLQYNHMKPQTRSS</sequence>
<feature type="region of interest" description="Disordered" evidence="1">
    <location>
        <begin position="83"/>
        <end position="116"/>
    </location>
</feature>
<dbReference type="SMART" id="SM00293">
    <property type="entry name" value="PWWP"/>
    <property type="match status" value="1"/>
</dbReference>
<dbReference type="EMBL" id="GECU01018159">
    <property type="protein sequence ID" value="JAS89547.1"/>
    <property type="molecule type" value="Transcribed_RNA"/>
</dbReference>
<proteinExistence type="predicted"/>
<dbReference type="PANTHER" id="PTHR12550">
    <property type="entry name" value="HEPATOMA-DERIVED GROWTH FACTOR-RELATED"/>
    <property type="match status" value="1"/>
</dbReference>
<evidence type="ECO:0000313" key="3">
    <source>
        <dbReference type="EMBL" id="JAS89547.1"/>
    </source>
</evidence>
<dbReference type="Pfam" id="PF00855">
    <property type="entry name" value="PWWP"/>
    <property type="match status" value="1"/>
</dbReference>
<dbReference type="SUPFAM" id="SSF63748">
    <property type="entry name" value="Tudor/PWWP/MBT"/>
    <property type="match status" value="1"/>
</dbReference>
<gene>
    <name evidence="3" type="ORF">g.57462</name>
</gene>
<evidence type="ECO:0000259" key="2">
    <source>
        <dbReference type="PROSITE" id="PS50812"/>
    </source>
</evidence>